<accession>A0ABX3UTH3</accession>
<name>A0ABX3UTH3_9GAMM</name>
<evidence type="ECO:0000313" key="2">
    <source>
        <dbReference type="Proteomes" id="UP000193785"/>
    </source>
</evidence>
<dbReference type="Proteomes" id="UP000193785">
    <property type="component" value="Unassembled WGS sequence"/>
</dbReference>
<protein>
    <submittedName>
        <fullName evidence="1">Protein kinase</fullName>
    </submittedName>
</protein>
<dbReference type="GO" id="GO:0016301">
    <property type="term" value="F:kinase activity"/>
    <property type="evidence" value="ECO:0007669"/>
    <property type="project" value="UniProtKB-KW"/>
</dbReference>
<evidence type="ECO:0000313" key="1">
    <source>
        <dbReference type="EMBL" id="ORN00565.1"/>
    </source>
</evidence>
<dbReference type="EMBL" id="MLJJ01000010">
    <property type="protein sequence ID" value="ORN00565.1"/>
    <property type="molecule type" value="Genomic_DNA"/>
</dbReference>
<keyword evidence="1" id="KW-0418">Kinase</keyword>
<dbReference type="RefSeq" id="WP_084883366.1">
    <property type="nucleotide sequence ID" value="NZ_MLJJ01000010.1"/>
</dbReference>
<organism evidence="1 2">
    <name type="scientific">Pantoea septica</name>
    <dbReference type="NCBI Taxonomy" id="472695"/>
    <lineage>
        <taxon>Bacteria</taxon>
        <taxon>Pseudomonadati</taxon>
        <taxon>Pseudomonadota</taxon>
        <taxon>Gammaproteobacteria</taxon>
        <taxon>Enterobacterales</taxon>
        <taxon>Erwiniaceae</taxon>
        <taxon>Pantoea</taxon>
    </lineage>
</organism>
<comment type="caution">
    <text evidence="1">The sequence shown here is derived from an EMBL/GenBank/DDBJ whole genome shotgun (WGS) entry which is preliminary data.</text>
</comment>
<reference evidence="1 2" key="1">
    <citation type="journal article" date="2017" name="Antonie Van Leeuwenhoek">
        <title>Phylogenomic resolution of the bacterial genus Pantoea and its relationship with Erwinia and Tatumella.</title>
        <authorList>
            <person name="Palmer M."/>
            <person name="Steenkamp E.T."/>
            <person name="Coetzee M.P."/>
            <person name="Chan W.Y."/>
            <person name="van Zyl E."/>
            <person name="De Maayer P."/>
            <person name="Coutinho T.A."/>
            <person name="Blom J."/>
            <person name="Smits T.H."/>
            <person name="Duffy B."/>
            <person name="Venter S.N."/>
        </authorList>
    </citation>
    <scope>NUCLEOTIDE SEQUENCE [LARGE SCALE GENOMIC DNA]</scope>
    <source>
        <strain evidence="1 2">LMG 5345</strain>
    </source>
</reference>
<gene>
    <name evidence="1" type="ORF">HA46_07205</name>
</gene>
<keyword evidence="2" id="KW-1185">Reference proteome</keyword>
<proteinExistence type="predicted"/>
<sequence length="74" mass="8763">MEVDRLKAELEAYKGKEEQWLRRWQQIAFHMRQKGIQMASVDKTSTQRAELPYNTETAQTLRPFDKEIPPSGRI</sequence>
<keyword evidence="1" id="KW-0808">Transferase</keyword>